<feature type="transmembrane region" description="Helical" evidence="1">
    <location>
        <begin position="194"/>
        <end position="211"/>
    </location>
</feature>
<accession>A0A7X0V9N3</accession>
<name>A0A7X0V9N3_9ACTN</name>
<keyword evidence="1" id="KW-1133">Transmembrane helix</keyword>
<dbReference type="InterPro" id="IPR017516">
    <property type="entry name" value="AbrB_dup"/>
</dbReference>
<dbReference type="Pfam" id="PF05145">
    <property type="entry name" value="AbrB"/>
    <property type="match status" value="1"/>
</dbReference>
<organism evidence="2 3">
    <name type="scientific">Nocardioides luti</name>
    <dbReference type="NCBI Taxonomy" id="2761101"/>
    <lineage>
        <taxon>Bacteria</taxon>
        <taxon>Bacillati</taxon>
        <taxon>Actinomycetota</taxon>
        <taxon>Actinomycetes</taxon>
        <taxon>Propionibacteriales</taxon>
        <taxon>Nocardioidaceae</taxon>
        <taxon>Nocardioides</taxon>
    </lineage>
</organism>
<sequence>MTEHPGTTRDRPPLAAVARVLVVTVVLSVVLSLLHVPSAVLFGSLLGGMAHALTSPVEIRVPATAFRLGQALIGVTIGSLVSLSALAGMGSALLPITAVTVGTVLVSLAAGRLLAVRRDVSEVTGAFAMIAGGASGVVAIARELGADDRVVTVVQYLRVLLVLLTMPLVTALVFHPERGVGTFEVGSATLVQDLAYVAVALAGGLLIARFVPVTTATLLGPLAVAAVVSSAGWLGTPSVPVALQWAAYALIGVQVGLRFTRASLASITRMLPVVLLIIVAMIALTAAMGAALAWLTPVDGLTAYLATTPGGLFAVLATAADSGSDVTYVMAVQLFRLLVILLLTPALARLLRARRG</sequence>
<feature type="transmembrane region" description="Helical" evidence="1">
    <location>
        <begin position="328"/>
        <end position="351"/>
    </location>
</feature>
<feature type="transmembrane region" description="Helical" evidence="1">
    <location>
        <begin position="126"/>
        <end position="144"/>
    </location>
</feature>
<keyword evidence="3" id="KW-1185">Reference proteome</keyword>
<feature type="transmembrane region" description="Helical" evidence="1">
    <location>
        <begin position="20"/>
        <end position="45"/>
    </location>
</feature>
<dbReference type="PANTHER" id="PTHR38457">
    <property type="entry name" value="REGULATOR ABRB-RELATED"/>
    <property type="match status" value="1"/>
</dbReference>
<gene>
    <name evidence="2" type="ORF">H5V45_02220</name>
</gene>
<keyword evidence="1" id="KW-0812">Transmembrane</keyword>
<reference evidence="2 3" key="1">
    <citation type="submission" date="2020-08" db="EMBL/GenBank/DDBJ databases">
        <authorList>
            <person name="Seo M.-J."/>
        </authorList>
    </citation>
    <scope>NUCLEOTIDE SEQUENCE [LARGE SCALE GENOMIC DNA]</scope>
    <source>
        <strain evidence="2 3">KIGAM211</strain>
    </source>
</reference>
<dbReference type="PANTHER" id="PTHR38457:SF1">
    <property type="entry name" value="REGULATOR ABRB-RELATED"/>
    <property type="match status" value="1"/>
</dbReference>
<dbReference type="GO" id="GO:0016020">
    <property type="term" value="C:membrane"/>
    <property type="evidence" value="ECO:0007669"/>
    <property type="project" value="InterPro"/>
</dbReference>
<feature type="transmembrane region" description="Helical" evidence="1">
    <location>
        <begin position="156"/>
        <end position="174"/>
    </location>
</feature>
<dbReference type="EMBL" id="JACKXE010000001">
    <property type="protein sequence ID" value="MBB6626127.1"/>
    <property type="molecule type" value="Genomic_DNA"/>
</dbReference>
<evidence type="ECO:0000313" key="3">
    <source>
        <dbReference type="Proteomes" id="UP000523955"/>
    </source>
</evidence>
<dbReference type="PIRSF" id="PIRSF038991">
    <property type="entry name" value="Protein_AbrB"/>
    <property type="match status" value="1"/>
</dbReference>
<dbReference type="RefSeq" id="WP_185251434.1">
    <property type="nucleotide sequence ID" value="NZ_JACKXE010000001.1"/>
</dbReference>
<feature type="transmembrane region" description="Helical" evidence="1">
    <location>
        <begin position="242"/>
        <end position="259"/>
    </location>
</feature>
<dbReference type="NCBIfam" id="TIGR03082">
    <property type="entry name" value="Gneg_AbrB_dup"/>
    <property type="match status" value="2"/>
</dbReference>
<proteinExistence type="predicted"/>
<dbReference type="InterPro" id="IPR007820">
    <property type="entry name" value="AbrB_fam"/>
</dbReference>
<dbReference type="Proteomes" id="UP000523955">
    <property type="component" value="Unassembled WGS sequence"/>
</dbReference>
<evidence type="ECO:0000313" key="2">
    <source>
        <dbReference type="EMBL" id="MBB6626127.1"/>
    </source>
</evidence>
<evidence type="ECO:0000256" key="1">
    <source>
        <dbReference type="SAM" id="Phobius"/>
    </source>
</evidence>
<feature type="transmembrane region" description="Helical" evidence="1">
    <location>
        <begin position="271"/>
        <end position="295"/>
    </location>
</feature>
<dbReference type="GO" id="GO:0010468">
    <property type="term" value="P:regulation of gene expression"/>
    <property type="evidence" value="ECO:0007669"/>
    <property type="project" value="InterPro"/>
</dbReference>
<keyword evidence="1" id="KW-0472">Membrane</keyword>
<feature type="transmembrane region" description="Helical" evidence="1">
    <location>
        <begin position="93"/>
        <end position="114"/>
    </location>
</feature>
<protein>
    <submittedName>
        <fullName evidence="2">AbrB family transcriptional regulator</fullName>
    </submittedName>
</protein>
<comment type="caution">
    <text evidence="2">The sequence shown here is derived from an EMBL/GenBank/DDBJ whole genome shotgun (WGS) entry which is preliminary data.</text>
</comment>
<dbReference type="AlphaFoldDB" id="A0A7X0V9N3"/>